<reference evidence="2" key="1">
    <citation type="submission" date="2012-05" db="EMBL/GenBank/DDBJ databases">
        <authorList>
            <person name="Krishnakumar V."/>
            <person name="Cheung F."/>
            <person name="Xiao Y."/>
            <person name="Chan A."/>
            <person name="Moskal W.A."/>
            <person name="Town C.D."/>
        </authorList>
    </citation>
    <scope>NUCLEOTIDE SEQUENCE</scope>
</reference>
<protein>
    <recommendedName>
        <fullName evidence="1">PPM-type phosphatase domain-containing protein</fullName>
    </recommendedName>
</protein>
<accession>I3RZ69</accession>
<dbReference type="PANTHER" id="PTHR47992">
    <property type="entry name" value="PROTEIN PHOSPHATASE"/>
    <property type="match status" value="1"/>
</dbReference>
<sequence>MSRAFGDFILKDHGVIATPDIWYHRLTSSDQFIVLASDGVWDVLSNEEVASIVWMVESEEEAARAVVEAATAAWAKKFPSSRVDDCTVVCHFLQKKPQNLEYMDSGKLG</sequence>
<evidence type="ECO:0000259" key="1">
    <source>
        <dbReference type="PROSITE" id="PS51746"/>
    </source>
</evidence>
<dbReference type="InterPro" id="IPR036457">
    <property type="entry name" value="PPM-type-like_dom_sf"/>
</dbReference>
<proteinExistence type="evidence at transcript level"/>
<dbReference type="CDD" id="cd00143">
    <property type="entry name" value="PP2Cc"/>
    <property type="match status" value="1"/>
</dbReference>
<feature type="domain" description="PPM-type phosphatase" evidence="1">
    <location>
        <begin position="1"/>
        <end position="93"/>
    </location>
</feature>
<dbReference type="SUPFAM" id="SSF81606">
    <property type="entry name" value="PP2C-like"/>
    <property type="match status" value="1"/>
</dbReference>
<organism evidence="2">
    <name type="scientific">Medicago truncatula</name>
    <name type="common">Barrel medic</name>
    <name type="synonym">Medicago tribuloides</name>
    <dbReference type="NCBI Taxonomy" id="3880"/>
    <lineage>
        <taxon>Eukaryota</taxon>
        <taxon>Viridiplantae</taxon>
        <taxon>Streptophyta</taxon>
        <taxon>Embryophyta</taxon>
        <taxon>Tracheophyta</taxon>
        <taxon>Spermatophyta</taxon>
        <taxon>Magnoliopsida</taxon>
        <taxon>eudicotyledons</taxon>
        <taxon>Gunneridae</taxon>
        <taxon>Pentapetalae</taxon>
        <taxon>rosids</taxon>
        <taxon>fabids</taxon>
        <taxon>Fabales</taxon>
        <taxon>Fabaceae</taxon>
        <taxon>Papilionoideae</taxon>
        <taxon>50 kb inversion clade</taxon>
        <taxon>NPAAA clade</taxon>
        <taxon>Hologalegina</taxon>
        <taxon>IRL clade</taxon>
        <taxon>Trifolieae</taxon>
        <taxon>Medicago</taxon>
    </lineage>
</organism>
<dbReference type="InterPro" id="IPR001932">
    <property type="entry name" value="PPM-type_phosphatase-like_dom"/>
</dbReference>
<evidence type="ECO:0000313" key="2">
    <source>
        <dbReference type="EMBL" id="AFK33311.1"/>
    </source>
</evidence>
<dbReference type="EMBL" id="BT133516">
    <property type="protein sequence ID" value="AFK33311.1"/>
    <property type="molecule type" value="mRNA"/>
</dbReference>
<dbReference type="ExpressionAtlas" id="I3RZ69">
    <property type="expression patterns" value="differential"/>
</dbReference>
<dbReference type="AlphaFoldDB" id="I3RZ69"/>
<dbReference type="GO" id="GO:0004722">
    <property type="term" value="F:protein serine/threonine phosphatase activity"/>
    <property type="evidence" value="ECO:0007669"/>
    <property type="project" value="InterPro"/>
</dbReference>
<dbReference type="Gene3D" id="3.60.40.10">
    <property type="entry name" value="PPM-type phosphatase domain"/>
    <property type="match status" value="1"/>
</dbReference>
<dbReference type="PROSITE" id="PS51746">
    <property type="entry name" value="PPM_2"/>
    <property type="match status" value="1"/>
</dbReference>
<dbReference type="InterPro" id="IPR015655">
    <property type="entry name" value="PP2C"/>
</dbReference>
<dbReference type="Pfam" id="PF00481">
    <property type="entry name" value="PP2C"/>
    <property type="match status" value="1"/>
</dbReference>
<name>I3RZ69_MEDTR</name>